<feature type="compositionally biased region" description="Polar residues" evidence="1">
    <location>
        <begin position="1"/>
        <end position="21"/>
    </location>
</feature>
<sequence length="90" mass="9835">MSSTRPRTSGNVGRASAQQIRPSDPHRTPFSRGTIQEKSIFFTPSARQMFAFQHFSSPLCAFNLHTKASTGRGLGDFQPPTPFTGHKKGG</sequence>
<gene>
    <name evidence="2" type="ORF">TNIN_342301</name>
</gene>
<keyword evidence="3" id="KW-1185">Reference proteome</keyword>
<organism evidence="2 3">
    <name type="scientific">Trichonephila inaurata madagascariensis</name>
    <dbReference type="NCBI Taxonomy" id="2747483"/>
    <lineage>
        <taxon>Eukaryota</taxon>
        <taxon>Metazoa</taxon>
        <taxon>Ecdysozoa</taxon>
        <taxon>Arthropoda</taxon>
        <taxon>Chelicerata</taxon>
        <taxon>Arachnida</taxon>
        <taxon>Araneae</taxon>
        <taxon>Araneomorphae</taxon>
        <taxon>Entelegynae</taxon>
        <taxon>Araneoidea</taxon>
        <taxon>Nephilidae</taxon>
        <taxon>Trichonephila</taxon>
        <taxon>Trichonephila inaurata</taxon>
    </lineage>
</organism>
<reference evidence="2" key="1">
    <citation type="submission" date="2020-08" db="EMBL/GenBank/DDBJ databases">
        <title>Multicomponent nature underlies the extraordinary mechanical properties of spider dragline silk.</title>
        <authorList>
            <person name="Kono N."/>
            <person name="Nakamura H."/>
            <person name="Mori M."/>
            <person name="Yoshida Y."/>
            <person name="Ohtoshi R."/>
            <person name="Malay A.D."/>
            <person name="Moran D.A.P."/>
            <person name="Tomita M."/>
            <person name="Numata K."/>
            <person name="Arakawa K."/>
        </authorList>
    </citation>
    <scope>NUCLEOTIDE SEQUENCE</scope>
</reference>
<feature type="region of interest" description="Disordered" evidence="1">
    <location>
        <begin position="1"/>
        <end position="36"/>
    </location>
</feature>
<protein>
    <submittedName>
        <fullName evidence="2">Uncharacterized protein</fullName>
    </submittedName>
</protein>
<evidence type="ECO:0000256" key="1">
    <source>
        <dbReference type="SAM" id="MobiDB-lite"/>
    </source>
</evidence>
<feature type="non-terminal residue" evidence="2">
    <location>
        <position position="90"/>
    </location>
</feature>
<comment type="caution">
    <text evidence="2">The sequence shown here is derived from an EMBL/GenBank/DDBJ whole genome shotgun (WGS) entry which is preliminary data.</text>
</comment>
<feature type="region of interest" description="Disordered" evidence="1">
    <location>
        <begin position="70"/>
        <end position="90"/>
    </location>
</feature>
<evidence type="ECO:0000313" key="3">
    <source>
        <dbReference type="Proteomes" id="UP000886998"/>
    </source>
</evidence>
<name>A0A8X6WPT8_9ARAC</name>
<accession>A0A8X6WPT8</accession>
<dbReference type="Proteomes" id="UP000886998">
    <property type="component" value="Unassembled WGS sequence"/>
</dbReference>
<dbReference type="EMBL" id="BMAV01000534">
    <property type="protein sequence ID" value="GFY37881.1"/>
    <property type="molecule type" value="Genomic_DNA"/>
</dbReference>
<dbReference type="AlphaFoldDB" id="A0A8X6WPT8"/>
<evidence type="ECO:0000313" key="2">
    <source>
        <dbReference type="EMBL" id="GFY37881.1"/>
    </source>
</evidence>
<proteinExistence type="predicted"/>